<accession>A0AAX4HTQ8</accession>
<dbReference type="SMART" id="SM00448">
    <property type="entry name" value="REC"/>
    <property type="match status" value="1"/>
</dbReference>
<dbReference type="Pfam" id="PF00072">
    <property type="entry name" value="Response_reg"/>
    <property type="match status" value="1"/>
</dbReference>
<organism evidence="4 5">
    <name type="scientific">Peredibacter starrii</name>
    <dbReference type="NCBI Taxonomy" id="28202"/>
    <lineage>
        <taxon>Bacteria</taxon>
        <taxon>Pseudomonadati</taxon>
        <taxon>Bdellovibrionota</taxon>
        <taxon>Bacteriovoracia</taxon>
        <taxon>Bacteriovoracales</taxon>
        <taxon>Bacteriovoracaceae</taxon>
        <taxon>Peredibacter</taxon>
    </lineage>
</organism>
<gene>
    <name evidence="4" type="ORF">SOO65_08425</name>
</gene>
<evidence type="ECO:0000313" key="4">
    <source>
        <dbReference type="EMBL" id="WPU66771.1"/>
    </source>
</evidence>
<sequence length="138" mass="15536">MKALSPEISNLQFLIVDDFPSIRVMLSASLKKLGVTKIIQAPGGNEGFKIIQENFAKPNQIQFVITDFNMPTGKGIDLIRQVRDVDGFAKLPIMLLTSQDELEVVLECVQAGANDYMIKPWKDEELAKKITDIWTRNK</sequence>
<evidence type="ECO:0000256" key="1">
    <source>
        <dbReference type="ARBA" id="ARBA00022553"/>
    </source>
</evidence>
<dbReference type="InterPro" id="IPR050595">
    <property type="entry name" value="Bact_response_regulator"/>
</dbReference>
<dbReference type="GO" id="GO:0000160">
    <property type="term" value="P:phosphorelay signal transduction system"/>
    <property type="evidence" value="ECO:0007669"/>
    <property type="project" value="InterPro"/>
</dbReference>
<feature type="domain" description="Response regulatory" evidence="3">
    <location>
        <begin position="12"/>
        <end position="134"/>
    </location>
</feature>
<proteinExistence type="predicted"/>
<dbReference type="EMBL" id="CP139487">
    <property type="protein sequence ID" value="WPU66771.1"/>
    <property type="molecule type" value="Genomic_DNA"/>
</dbReference>
<dbReference type="SUPFAM" id="SSF52172">
    <property type="entry name" value="CheY-like"/>
    <property type="match status" value="1"/>
</dbReference>
<keyword evidence="1 2" id="KW-0597">Phosphoprotein</keyword>
<name>A0AAX4HTQ8_9BACT</name>
<keyword evidence="5" id="KW-1185">Reference proteome</keyword>
<evidence type="ECO:0000313" key="5">
    <source>
        <dbReference type="Proteomes" id="UP001324634"/>
    </source>
</evidence>
<dbReference type="PROSITE" id="PS50110">
    <property type="entry name" value="RESPONSE_REGULATORY"/>
    <property type="match status" value="1"/>
</dbReference>
<feature type="modified residue" description="4-aspartylphosphate" evidence="2">
    <location>
        <position position="67"/>
    </location>
</feature>
<dbReference type="Gene3D" id="3.40.50.2300">
    <property type="match status" value="1"/>
</dbReference>
<dbReference type="Proteomes" id="UP001324634">
    <property type="component" value="Chromosome"/>
</dbReference>
<dbReference type="RefSeq" id="WP_321399312.1">
    <property type="nucleotide sequence ID" value="NZ_CP139487.1"/>
</dbReference>
<evidence type="ECO:0000256" key="2">
    <source>
        <dbReference type="PROSITE-ProRule" id="PRU00169"/>
    </source>
</evidence>
<dbReference type="InterPro" id="IPR011006">
    <property type="entry name" value="CheY-like_superfamily"/>
</dbReference>
<evidence type="ECO:0000259" key="3">
    <source>
        <dbReference type="PROSITE" id="PS50110"/>
    </source>
</evidence>
<dbReference type="PANTHER" id="PTHR44591:SF25">
    <property type="entry name" value="CHEMOTAXIS TWO-COMPONENT RESPONSE REGULATOR"/>
    <property type="match status" value="1"/>
</dbReference>
<reference evidence="4 5" key="1">
    <citation type="submission" date="2023-11" db="EMBL/GenBank/DDBJ databases">
        <title>Peredibacter starrii A3.12.</title>
        <authorList>
            <person name="Mitchell R.J."/>
        </authorList>
    </citation>
    <scope>NUCLEOTIDE SEQUENCE [LARGE SCALE GENOMIC DNA]</scope>
    <source>
        <strain evidence="4 5">A3.12</strain>
    </source>
</reference>
<dbReference type="PANTHER" id="PTHR44591">
    <property type="entry name" value="STRESS RESPONSE REGULATOR PROTEIN 1"/>
    <property type="match status" value="1"/>
</dbReference>
<dbReference type="InterPro" id="IPR001789">
    <property type="entry name" value="Sig_transdc_resp-reg_receiver"/>
</dbReference>
<dbReference type="AlphaFoldDB" id="A0AAX4HTQ8"/>
<protein>
    <submittedName>
        <fullName evidence="4">Response regulator</fullName>
    </submittedName>
</protein>
<dbReference type="KEGG" id="psti:SOO65_08425"/>